<dbReference type="EMBL" id="KQ415811">
    <property type="protein sequence ID" value="KOG00360.1"/>
    <property type="molecule type" value="Genomic_DNA"/>
</dbReference>
<evidence type="ECO:0008006" key="2">
    <source>
        <dbReference type="Google" id="ProtNLM"/>
    </source>
</evidence>
<organism evidence="1">
    <name type="scientific">Octopus bimaculoides</name>
    <name type="common">California two-spotted octopus</name>
    <dbReference type="NCBI Taxonomy" id="37653"/>
    <lineage>
        <taxon>Eukaryota</taxon>
        <taxon>Metazoa</taxon>
        <taxon>Spiralia</taxon>
        <taxon>Lophotrochozoa</taxon>
        <taxon>Mollusca</taxon>
        <taxon>Cephalopoda</taxon>
        <taxon>Coleoidea</taxon>
        <taxon>Octopodiformes</taxon>
        <taxon>Octopoda</taxon>
        <taxon>Incirrata</taxon>
        <taxon>Octopodidae</taxon>
        <taxon>Octopus</taxon>
    </lineage>
</organism>
<gene>
    <name evidence="1" type="ORF">OCBIM_22004999mg</name>
</gene>
<evidence type="ECO:0000313" key="1">
    <source>
        <dbReference type="EMBL" id="KOG00360.1"/>
    </source>
</evidence>
<protein>
    <recommendedName>
        <fullName evidence="2">Endonuclease/exonuclease/phosphatase domain-containing protein</fullName>
    </recommendedName>
</protein>
<dbReference type="InterPro" id="IPR036691">
    <property type="entry name" value="Endo/exonu/phosph_ase_sf"/>
</dbReference>
<dbReference type="Gene3D" id="3.60.10.10">
    <property type="entry name" value="Endonuclease/exonuclease/phosphatase"/>
    <property type="match status" value="1"/>
</dbReference>
<name>A0A0L8IFX9_OCTBM</name>
<accession>A0A0L8IFX9</accession>
<dbReference type="AlphaFoldDB" id="A0A0L8IFX9"/>
<proteinExistence type="predicted"/>
<dbReference type="SUPFAM" id="SSF56219">
    <property type="entry name" value="DNase I-like"/>
    <property type="match status" value="1"/>
</dbReference>
<sequence>MFLSYYISKQSQHKTTKPEKCTIGGVGLFLSLYALKSLNSIEKITSRITVANFNEVINFYNDLSSLVRFIPKHSILIIGGDMNAQLGHDSPHHKYSFHQTSNQNGEHLEHFLIENKPMPEHLFSEETGKEVDLYFPKDRLIMNKKWINSCHNCEAYNTFFGASSDHRVVTAKLQVSLRTSRPLCNWAILTYEKVRNDFTIKFRNRFDALQDANEDHKLNTTYLNFV</sequence>
<reference evidence="1" key="1">
    <citation type="submission" date="2015-07" db="EMBL/GenBank/DDBJ databases">
        <title>MeaNS - Measles Nucleotide Surveillance Program.</title>
        <authorList>
            <person name="Tran T."/>
            <person name="Druce J."/>
        </authorList>
    </citation>
    <scope>NUCLEOTIDE SEQUENCE</scope>
    <source>
        <strain evidence="1">UCB-OBI-ISO-001</strain>
        <tissue evidence="1">Gonad</tissue>
    </source>
</reference>